<dbReference type="Pfam" id="PF03652">
    <property type="entry name" value="RuvX"/>
    <property type="match status" value="1"/>
</dbReference>
<dbReference type="GO" id="GO:0000967">
    <property type="term" value="P:rRNA 5'-end processing"/>
    <property type="evidence" value="ECO:0007669"/>
    <property type="project" value="UniProtKB-UniRule"/>
</dbReference>
<protein>
    <recommendedName>
        <fullName evidence="5">Putative pre-16S rRNA nuclease</fullName>
        <ecNumber evidence="5">3.1.-.-</ecNumber>
    </recommendedName>
</protein>
<dbReference type="HAMAP" id="MF_00651">
    <property type="entry name" value="Nuclease_YqgF"/>
    <property type="match status" value="1"/>
</dbReference>
<evidence type="ECO:0000256" key="2">
    <source>
        <dbReference type="ARBA" id="ARBA00022517"/>
    </source>
</evidence>
<keyword evidence="4 5" id="KW-0378">Hydrolase</keyword>
<dbReference type="AlphaFoldDB" id="A0A0A2BZY0"/>
<dbReference type="SUPFAM" id="SSF53098">
    <property type="entry name" value="Ribonuclease H-like"/>
    <property type="match status" value="1"/>
</dbReference>
<feature type="domain" description="YqgF/RNase H-like" evidence="6">
    <location>
        <begin position="7"/>
        <end position="107"/>
    </location>
</feature>
<dbReference type="NCBIfam" id="TIGR00250">
    <property type="entry name" value="RNAse_H_YqgF"/>
    <property type="match status" value="1"/>
</dbReference>
<dbReference type="InterPro" id="IPR012337">
    <property type="entry name" value="RNaseH-like_sf"/>
</dbReference>
<evidence type="ECO:0000259" key="6">
    <source>
        <dbReference type="SMART" id="SM00732"/>
    </source>
</evidence>
<dbReference type="InterPro" id="IPR006641">
    <property type="entry name" value="YqgF/RNaseH-like_dom"/>
</dbReference>
<dbReference type="Proteomes" id="UP000030392">
    <property type="component" value="Unassembled WGS sequence"/>
</dbReference>
<evidence type="ECO:0000256" key="1">
    <source>
        <dbReference type="ARBA" id="ARBA00022490"/>
    </source>
</evidence>
<evidence type="ECO:0000256" key="4">
    <source>
        <dbReference type="ARBA" id="ARBA00022801"/>
    </source>
</evidence>
<dbReference type="Gene3D" id="3.30.420.140">
    <property type="entry name" value="YqgF/RNase H-like domain"/>
    <property type="match status" value="1"/>
</dbReference>
<dbReference type="GO" id="GO:0004518">
    <property type="term" value="F:nuclease activity"/>
    <property type="evidence" value="ECO:0007669"/>
    <property type="project" value="UniProtKB-KW"/>
</dbReference>
<sequence>MIQPKPCSILSLDIGDKRIGIAGCDPLGISITHLPAIFRDSFEKDLKEFEKICFDRRVEGLICGNPLDMNGMETKQSIRCKKYGIKLAKCLKLPLAFINEHCSTVEAKEKFSLKNDKTGRIDSAAAAILLQQWLIEGPDLDDSN</sequence>
<comment type="function">
    <text evidence="5">Could be a nuclease involved in processing of the 5'-end of pre-16S rRNA.</text>
</comment>
<dbReference type="InterPro" id="IPR005227">
    <property type="entry name" value="YqgF"/>
</dbReference>
<dbReference type="EC" id="3.1.-.-" evidence="5"/>
<keyword evidence="3 5" id="KW-0540">Nuclease</keyword>
<comment type="subcellular location">
    <subcellularLocation>
        <location evidence="5">Cytoplasm</location>
    </subcellularLocation>
</comment>
<comment type="similarity">
    <text evidence="5">Belongs to the YqgF HJR family.</text>
</comment>
<dbReference type="CDD" id="cd16964">
    <property type="entry name" value="YqgF"/>
    <property type="match status" value="1"/>
</dbReference>
<proteinExistence type="inferred from homology"/>
<evidence type="ECO:0000313" key="8">
    <source>
        <dbReference type="Proteomes" id="UP000030392"/>
    </source>
</evidence>
<dbReference type="PANTHER" id="PTHR33317">
    <property type="entry name" value="POLYNUCLEOTIDYL TRANSFERASE, RIBONUCLEASE H-LIKE SUPERFAMILY PROTEIN"/>
    <property type="match status" value="1"/>
</dbReference>
<comment type="caution">
    <text evidence="7">The sequence shown here is derived from an EMBL/GenBank/DDBJ whole genome shotgun (WGS) entry which is preliminary data.</text>
</comment>
<dbReference type="GO" id="GO:0016788">
    <property type="term" value="F:hydrolase activity, acting on ester bonds"/>
    <property type="evidence" value="ECO:0007669"/>
    <property type="project" value="UniProtKB-UniRule"/>
</dbReference>
<dbReference type="EMBL" id="JNAX01000015">
    <property type="protein sequence ID" value="KGG19618.1"/>
    <property type="molecule type" value="Genomic_DNA"/>
</dbReference>
<evidence type="ECO:0000256" key="5">
    <source>
        <dbReference type="HAMAP-Rule" id="MF_00651"/>
    </source>
</evidence>
<dbReference type="RefSeq" id="WP_036907302.1">
    <property type="nucleotide sequence ID" value="NZ_CP138967.1"/>
</dbReference>
<evidence type="ECO:0000256" key="3">
    <source>
        <dbReference type="ARBA" id="ARBA00022722"/>
    </source>
</evidence>
<name>A0A0A2BZY0_PROMR</name>
<dbReference type="InterPro" id="IPR037027">
    <property type="entry name" value="YqgF/RNaseH-like_dom_sf"/>
</dbReference>
<dbReference type="SMART" id="SM00732">
    <property type="entry name" value="YqgFc"/>
    <property type="match status" value="1"/>
</dbReference>
<accession>A0A0A2BZY0</accession>
<dbReference type="GO" id="GO:0005829">
    <property type="term" value="C:cytosol"/>
    <property type="evidence" value="ECO:0007669"/>
    <property type="project" value="TreeGrafter"/>
</dbReference>
<keyword evidence="2 5" id="KW-0690">Ribosome biogenesis</keyword>
<keyword evidence="1 5" id="KW-0963">Cytoplasm</keyword>
<organism evidence="7 8">
    <name type="scientific">Prochlorococcus marinus str. PAC1</name>
    <dbReference type="NCBI Taxonomy" id="59924"/>
    <lineage>
        <taxon>Bacteria</taxon>
        <taxon>Bacillati</taxon>
        <taxon>Cyanobacteriota</taxon>
        <taxon>Cyanophyceae</taxon>
        <taxon>Synechococcales</taxon>
        <taxon>Prochlorococcaceae</taxon>
        <taxon>Prochlorococcus</taxon>
    </lineage>
</organism>
<evidence type="ECO:0000313" key="7">
    <source>
        <dbReference type="EMBL" id="KGG19618.1"/>
    </source>
</evidence>
<reference evidence="8" key="1">
    <citation type="journal article" date="2014" name="Sci. Data">
        <title>Genomes of diverse isolates of the marine cyanobacterium Prochlorococcus.</title>
        <authorList>
            <person name="Biller S."/>
            <person name="Berube P."/>
            <person name="Thompson J."/>
            <person name="Kelly L."/>
            <person name="Roggensack S."/>
            <person name="Awad L."/>
            <person name="Roache-Johnson K."/>
            <person name="Ding H."/>
            <person name="Giovannoni S.J."/>
            <person name="Moore L.R."/>
            <person name="Chisholm S.W."/>
        </authorList>
    </citation>
    <scope>NUCLEOTIDE SEQUENCE [LARGE SCALE GENOMIC DNA]</scope>
    <source>
        <strain evidence="8">PAC1</strain>
    </source>
</reference>
<dbReference type="PANTHER" id="PTHR33317:SF4">
    <property type="entry name" value="POLYNUCLEOTIDYL TRANSFERASE, RIBONUCLEASE H-LIKE SUPERFAMILY PROTEIN"/>
    <property type="match status" value="1"/>
</dbReference>
<gene>
    <name evidence="7" type="ORF">EV03_2003</name>
</gene>